<dbReference type="GO" id="GO:0055085">
    <property type="term" value="P:transmembrane transport"/>
    <property type="evidence" value="ECO:0007669"/>
    <property type="project" value="InterPro"/>
</dbReference>
<feature type="transmembrane region" description="Helical" evidence="7">
    <location>
        <begin position="118"/>
        <end position="137"/>
    </location>
</feature>
<dbReference type="Pfam" id="PF00528">
    <property type="entry name" value="BPD_transp_1"/>
    <property type="match status" value="1"/>
</dbReference>
<comment type="similarity">
    <text evidence="7">Belongs to the binding-protein-dependent transport system permease family.</text>
</comment>
<proteinExistence type="inferred from homology"/>
<dbReference type="CDD" id="cd06261">
    <property type="entry name" value="TM_PBP2"/>
    <property type="match status" value="1"/>
</dbReference>
<comment type="subcellular location">
    <subcellularLocation>
        <location evidence="1 7">Cell membrane</location>
        <topology evidence="1 7">Multi-pass membrane protein</topology>
    </subcellularLocation>
</comment>
<organism evidence="9 10">
    <name type="scientific">Caldanaerovirga acetigignens</name>
    <dbReference type="NCBI Taxonomy" id="447595"/>
    <lineage>
        <taxon>Bacteria</taxon>
        <taxon>Bacillati</taxon>
        <taxon>Bacillota</taxon>
        <taxon>Clostridia</taxon>
        <taxon>Thermosediminibacterales</taxon>
        <taxon>Thermosediminibacteraceae</taxon>
        <taxon>Caldanaerovirga</taxon>
    </lineage>
</organism>
<keyword evidence="2 7" id="KW-0813">Transport</keyword>
<evidence type="ECO:0000256" key="5">
    <source>
        <dbReference type="ARBA" id="ARBA00022989"/>
    </source>
</evidence>
<keyword evidence="5 7" id="KW-1133">Transmembrane helix</keyword>
<evidence type="ECO:0000256" key="3">
    <source>
        <dbReference type="ARBA" id="ARBA00022475"/>
    </source>
</evidence>
<dbReference type="STRING" id="447595.SAMN05660826_01437"/>
<name>A0A1M7K1K5_9FIRM</name>
<feature type="transmembrane region" description="Helical" evidence="7">
    <location>
        <begin position="182"/>
        <end position="203"/>
    </location>
</feature>
<reference evidence="10" key="1">
    <citation type="submission" date="2016-11" db="EMBL/GenBank/DDBJ databases">
        <authorList>
            <person name="Varghese N."/>
            <person name="Submissions S."/>
        </authorList>
    </citation>
    <scope>NUCLEOTIDE SEQUENCE [LARGE SCALE GENOMIC DNA]</scope>
    <source>
        <strain evidence="10">DSM 18802</strain>
    </source>
</reference>
<feature type="transmembrane region" description="Helical" evidence="7">
    <location>
        <begin position="48"/>
        <end position="78"/>
    </location>
</feature>
<gene>
    <name evidence="9" type="ORF">SAMN05660826_01437</name>
</gene>
<dbReference type="PROSITE" id="PS50928">
    <property type="entry name" value="ABC_TM1"/>
    <property type="match status" value="1"/>
</dbReference>
<keyword evidence="3" id="KW-1003">Cell membrane</keyword>
<evidence type="ECO:0000256" key="4">
    <source>
        <dbReference type="ARBA" id="ARBA00022692"/>
    </source>
</evidence>
<dbReference type="OrthoDB" id="9804353at2"/>
<accession>A0A1M7K1K5</accession>
<dbReference type="InterPro" id="IPR000515">
    <property type="entry name" value="MetI-like"/>
</dbReference>
<dbReference type="PANTHER" id="PTHR30151:SF0">
    <property type="entry name" value="ABC TRANSPORTER PERMEASE PROTEIN MJ0413-RELATED"/>
    <property type="match status" value="1"/>
</dbReference>
<sequence length="245" mass="27325">MRNSFRHVLIFLMIFVLWQTGSVALKSPILPSPVAVLCNLKKIFFSKIAIHAALSLYRIALGLVVSVLTGSTLGLLMGFYAPVDRFLSPIVYFTYPIPKIALLPIIMILLGIGEVSKITIIFIITVFQIIITVRDSVKNIPKEMFYSLKSLGANDATIFKEVVLPATMPELLTAVRLSTGTAISILFFTENFGTTHGMGYFIMDSWMRVNYIDMYSGILVLGGIGLLLFFAVDLLEIIFCRWKNL</sequence>
<feature type="transmembrane region" description="Helical" evidence="7">
    <location>
        <begin position="90"/>
        <end position="112"/>
    </location>
</feature>
<protein>
    <submittedName>
        <fullName evidence="9">NitT/TauT family transport system permease protein</fullName>
    </submittedName>
</protein>
<dbReference type="PANTHER" id="PTHR30151">
    <property type="entry name" value="ALKANE SULFONATE ABC TRANSPORTER-RELATED, MEMBRANE SUBUNIT"/>
    <property type="match status" value="1"/>
</dbReference>
<evidence type="ECO:0000256" key="6">
    <source>
        <dbReference type="ARBA" id="ARBA00023136"/>
    </source>
</evidence>
<evidence type="ECO:0000259" key="8">
    <source>
        <dbReference type="PROSITE" id="PS50928"/>
    </source>
</evidence>
<keyword evidence="4 7" id="KW-0812">Transmembrane</keyword>
<dbReference type="SUPFAM" id="SSF161098">
    <property type="entry name" value="MetI-like"/>
    <property type="match status" value="1"/>
</dbReference>
<keyword evidence="6 7" id="KW-0472">Membrane</keyword>
<dbReference type="InterPro" id="IPR035906">
    <property type="entry name" value="MetI-like_sf"/>
</dbReference>
<evidence type="ECO:0000256" key="1">
    <source>
        <dbReference type="ARBA" id="ARBA00004651"/>
    </source>
</evidence>
<feature type="domain" description="ABC transmembrane type-1" evidence="8">
    <location>
        <begin position="52"/>
        <end position="236"/>
    </location>
</feature>
<evidence type="ECO:0000313" key="9">
    <source>
        <dbReference type="EMBL" id="SHM59170.1"/>
    </source>
</evidence>
<dbReference type="RefSeq" id="WP_073256793.1">
    <property type="nucleotide sequence ID" value="NZ_FRCR01000007.1"/>
</dbReference>
<evidence type="ECO:0000313" key="10">
    <source>
        <dbReference type="Proteomes" id="UP000184375"/>
    </source>
</evidence>
<dbReference type="GO" id="GO:0005886">
    <property type="term" value="C:plasma membrane"/>
    <property type="evidence" value="ECO:0007669"/>
    <property type="project" value="UniProtKB-SubCell"/>
</dbReference>
<keyword evidence="10" id="KW-1185">Reference proteome</keyword>
<feature type="transmembrane region" description="Helical" evidence="7">
    <location>
        <begin position="215"/>
        <end position="239"/>
    </location>
</feature>
<evidence type="ECO:0000256" key="7">
    <source>
        <dbReference type="RuleBase" id="RU363032"/>
    </source>
</evidence>
<dbReference type="Gene3D" id="1.10.3720.10">
    <property type="entry name" value="MetI-like"/>
    <property type="match status" value="1"/>
</dbReference>
<dbReference type="AlphaFoldDB" id="A0A1M7K1K5"/>
<dbReference type="EMBL" id="FRCR01000007">
    <property type="protein sequence ID" value="SHM59170.1"/>
    <property type="molecule type" value="Genomic_DNA"/>
</dbReference>
<evidence type="ECO:0000256" key="2">
    <source>
        <dbReference type="ARBA" id="ARBA00022448"/>
    </source>
</evidence>
<dbReference type="Proteomes" id="UP000184375">
    <property type="component" value="Unassembled WGS sequence"/>
</dbReference>